<dbReference type="Pfam" id="PF01370">
    <property type="entry name" value="Epimerase"/>
    <property type="match status" value="1"/>
</dbReference>
<keyword evidence="5" id="KW-1185">Reference proteome</keyword>
<dbReference type="NCBIfam" id="TIGR01777">
    <property type="entry name" value="yfcH"/>
    <property type="match status" value="1"/>
</dbReference>
<organism evidence="4 5">
    <name type="scientific">Leucobacter komagatae</name>
    <dbReference type="NCBI Taxonomy" id="55969"/>
    <lineage>
        <taxon>Bacteria</taxon>
        <taxon>Bacillati</taxon>
        <taxon>Actinomycetota</taxon>
        <taxon>Actinomycetes</taxon>
        <taxon>Micrococcales</taxon>
        <taxon>Microbacteriaceae</taxon>
        <taxon>Leucobacter</taxon>
    </lineage>
</organism>
<dbReference type="AlphaFoldDB" id="A0A0D0IWG7"/>
<evidence type="ECO:0000256" key="1">
    <source>
        <dbReference type="ARBA" id="ARBA00009353"/>
    </source>
</evidence>
<dbReference type="RefSeq" id="WP_042542646.1">
    <property type="nucleotide sequence ID" value="NZ_JXSQ01000001.1"/>
</dbReference>
<reference evidence="4 5" key="1">
    <citation type="submission" date="2015-01" db="EMBL/GenBank/DDBJ databases">
        <title>Draft genome sequence of Leucobacter komagatae strain VKM ST2845.</title>
        <authorList>
            <person name="Karlyshev A.V."/>
            <person name="Kudryashova E.B."/>
        </authorList>
    </citation>
    <scope>NUCLEOTIDE SEQUENCE [LARGE SCALE GENOMIC DNA]</scope>
    <source>
        <strain evidence="4 5">VKM ST2845</strain>
    </source>
</reference>
<dbReference type="OrthoDB" id="9801773at2"/>
<accession>A0A0D0IWG7</accession>
<dbReference type="InterPro" id="IPR001509">
    <property type="entry name" value="Epimerase_deHydtase"/>
</dbReference>
<dbReference type="SUPFAM" id="SSF51735">
    <property type="entry name" value="NAD(P)-binding Rossmann-fold domains"/>
    <property type="match status" value="1"/>
</dbReference>
<dbReference type="InterPro" id="IPR010099">
    <property type="entry name" value="SDR39U1"/>
</dbReference>
<dbReference type="InterPro" id="IPR013549">
    <property type="entry name" value="DUF1731"/>
</dbReference>
<dbReference type="Pfam" id="PF08338">
    <property type="entry name" value="DUF1731"/>
    <property type="match status" value="1"/>
</dbReference>
<evidence type="ECO:0000313" key="4">
    <source>
        <dbReference type="EMBL" id="KIP53888.1"/>
    </source>
</evidence>
<dbReference type="EMBL" id="JXSQ01000001">
    <property type="protein sequence ID" value="KIP53888.1"/>
    <property type="molecule type" value="Genomic_DNA"/>
</dbReference>
<dbReference type="PANTHER" id="PTHR11092:SF0">
    <property type="entry name" value="EPIMERASE FAMILY PROTEIN SDR39U1"/>
    <property type="match status" value="1"/>
</dbReference>
<dbReference type="InterPro" id="IPR036291">
    <property type="entry name" value="NAD(P)-bd_dom_sf"/>
</dbReference>
<feature type="domain" description="NAD-dependent epimerase/dehydratase" evidence="2">
    <location>
        <begin position="6"/>
        <end position="213"/>
    </location>
</feature>
<evidence type="ECO:0000259" key="3">
    <source>
        <dbReference type="Pfam" id="PF08338"/>
    </source>
</evidence>
<evidence type="ECO:0000313" key="5">
    <source>
        <dbReference type="Proteomes" id="UP000032120"/>
    </source>
</evidence>
<gene>
    <name evidence="4" type="ORF">SD72_01650</name>
</gene>
<dbReference type="PANTHER" id="PTHR11092">
    <property type="entry name" value="SUGAR NUCLEOTIDE EPIMERASE RELATED"/>
    <property type="match status" value="1"/>
</dbReference>
<comment type="similarity">
    <text evidence="1">Belongs to the NAD(P)-dependent epimerase/dehydratase family. SDR39U1 subfamily.</text>
</comment>
<evidence type="ECO:0000259" key="2">
    <source>
        <dbReference type="Pfam" id="PF01370"/>
    </source>
</evidence>
<proteinExistence type="inferred from homology"/>
<feature type="domain" description="DUF1731" evidence="3">
    <location>
        <begin position="247"/>
        <end position="294"/>
    </location>
</feature>
<name>A0A0D0IWG7_9MICO</name>
<dbReference type="Proteomes" id="UP000032120">
    <property type="component" value="Unassembled WGS sequence"/>
</dbReference>
<sequence>MSQGNVVISGSSGLVGSALVRSLRADDVGVTRLVRHEPRAEDEVRWDPEQPLDPAVLAGATAVVNLNGASIGRLPWTSAYRQQLVESRMLSTGTIAAAVSELGRAAPLFVSASAVGFYGDRPGERLTEAATPGTTFLAGLSEDWEAAALSAGQDAKVALLRTAPILHPQGVLKPLVLLTKLGVSGPLGGGRQIWPWISLTDEVRAIRHVIDQGLTGPVNLTGPEPASANDIGRAIASELRRPYLVPAPKWALRLALGRDAADSLLLSDANVAPEALLESGFAFEHPTVAGAVAAALAG</sequence>
<comment type="caution">
    <text evidence="4">The sequence shown here is derived from an EMBL/GenBank/DDBJ whole genome shotgun (WGS) entry which is preliminary data.</text>
</comment>
<dbReference type="Gene3D" id="3.40.50.720">
    <property type="entry name" value="NAD(P)-binding Rossmann-like Domain"/>
    <property type="match status" value="1"/>
</dbReference>
<protein>
    <submittedName>
        <fullName evidence="4">Nucleoside-diphosphate sugar epimerase</fullName>
    </submittedName>
</protein>